<dbReference type="RefSeq" id="WP_149755643.1">
    <property type="nucleotide sequence ID" value="NZ_FOMS01000005.1"/>
</dbReference>
<dbReference type="Gene3D" id="1.10.3700.10">
    <property type="entry name" value="AGR C 984p-like"/>
    <property type="match status" value="3"/>
</dbReference>
<dbReference type="Proteomes" id="UP000325289">
    <property type="component" value="Unassembled WGS sequence"/>
</dbReference>
<dbReference type="AlphaFoldDB" id="A0A1I1WYZ2"/>
<dbReference type="EMBL" id="FOMS01000005">
    <property type="protein sequence ID" value="SFD98673.1"/>
    <property type="molecule type" value="Genomic_DNA"/>
</dbReference>
<evidence type="ECO:0008006" key="3">
    <source>
        <dbReference type="Google" id="ProtNLM"/>
    </source>
</evidence>
<dbReference type="InterPro" id="IPR023157">
    <property type="entry name" value="AGR-C-984p-like_sf"/>
</dbReference>
<dbReference type="OrthoDB" id="7824597at2"/>
<accession>A0A1I1WYZ2</accession>
<sequence length="623" mass="67312">MFTPSIVGGGLVGYSFLERTRETQLDTFARSPRLARDMQAFESRIGSVETSDDLLADRELLRVALGAFGLGEDIDNRVFLQKVLDSDIGDPTSLANRLADKRYLALAKAFNFGGQGGARLPGSSAAEDVRAALKSVPSAAALLADDALLARTLKAFDLEGDASRKVFLQKVLTSDPDDANSLVNRLGDLRYVSLARAFQGKHSAISADLVARVSDEVASKLQGLGSADDLLSDRGLLRSTLRVFGLEDQIDNRFVLRDVLNSDLDDPASLANRMGDPAWRDLAAAFDFEARAAASASVYGFAEAVSGKLDTLTTAEALLSDEALLQSVFDVFGLQDVDLDLFEQVLDSDLTDPASVANQQEDPRYRAIAEAFGFAEIAAGTPRAEAQERIGNLITATQKATRQAADVDGLFKDARLMLATTNFFGLPQGASEARFAQIVLRSYEGGQNAGIEFTDDPRYRALYDAMNFQPEPAGRTYPPGFGEAITEAYLERQFEISVGEIDPELRIAMSLERELADVVSRVSTNDARWYAVMASKPLRAAFETTFGLPQSFAALDLDRQLGDLKERSARQFGTSRLADLVSSDTIDTLRQRYLTAVSTAATDNAAAANPVMMLLSGSAGRII</sequence>
<proteinExistence type="predicted"/>
<evidence type="ECO:0000313" key="1">
    <source>
        <dbReference type="EMBL" id="SFD98673.1"/>
    </source>
</evidence>
<protein>
    <recommendedName>
        <fullName evidence="3">Flagellar protein</fullName>
    </recommendedName>
</protein>
<organism evidence="1 2">
    <name type="scientific">Roseivivax sediminis</name>
    <dbReference type="NCBI Taxonomy" id="936889"/>
    <lineage>
        <taxon>Bacteria</taxon>
        <taxon>Pseudomonadati</taxon>
        <taxon>Pseudomonadota</taxon>
        <taxon>Alphaproteobacteria</taxon>
        <taxon>Rhodobacterales</taxon>
        <taxon>Roseobacteraceae</taxon>
        <taxon>Roseivivax</taxon>
    </lineage>
</organism>
<gene>
    <name evidence="1" type="ORF">SAMN04515678_105102</name>
</gene>
<dbReference type="Pfam" id="PF06748">
    <property type="entry name" value="DUF1217"/>
    <property type="match status" value="5"/>
</dbReference>
<evidence type="ECO:0000313" key="2">
    <source>
        <dbReference type="Proteomes" id="UP000325289"/>
    </source>
</evidence>
<dbReference type="SUPFAM" id="SSF158837">
    <property type="entry name" value="AGR C 984p-like"/>
    <property type="match status" value="5"/>
</dbReference>
<keyword evidence="2" id="KW-1185">Reference proteome</keyword>
<name>A0A1I1WYZ2_9RHOB</name>
<reference evidence="1 2" key="1">
    <citation type="submission" date="2016-10" db="EMBL/GenBank/DDBJ databases">
        <authorList>
            <person name="Varghese N."/>
            <person name="Submissions S."/>
        </authorList>
    </citation>
    <scope>NUCLEOTIDE SEQUENCE [LARGE SCALE GENOMIC DNA]</scope>
    <source>
        <strain evidence="2">YIM D21,KCTC 23444,ACCC 10710</strain>
    </source>
</reference>
<dbReference type="InterPro" id="IPR010626">
    <property type="entry name" value="DUF1217"/>
</dbReference>